<dbReference type="SMART" id="SM00421">
    <property type="entry name" value="HTH_LUXR"/>
    <property type="match status" value="1"/>
</dbReference>
<evidence type="ECO:0000256" key="2">
    <source>
        <dbReference type="ARBA" id="ARBA00023125"/>
    </source>
</evidence>
<dbReference type="Gene3D" id="1.25.40.10">
    <property type="entry name" value="Tetratricopeptide repeat domain"/>
    <property type="match status" value="1"/>
</dbReference>
<keyword evidence="2" id="KW-0238">DNA-binding</keyword>
<protein>
    <recommendedName>
        <fullName evidence="4">HTH luxR-type domain-containing protein</fullName>
    </recommendedName>
</protein>
<dbReference type="InterPro" id="IPR016032">
    <property type="entry name" value="Sig_transdc_resp-reg_C-effctor"/>
</dbReference>
<organism evidence="5 6">
    <name type="scientific">Acetobacterium paludosum</name>
    <dbReference type="NCBI Taxonomy" id="52693"/>
    <lineage>
        <taxon>Bacteria</taxon>
        <taxon>Bacillati</taxon>
        <taxon>Bacillota</taxon>
        <taxon>Clostridia</taxon>
        <taxon>Eubacteriales</taxon>
        <taxon>Eubacteriaceae</taxon>
        <taxon>Acetobacterium</taxon>
    </lineage>
</organism>
<gene>
    <name evidence="5" type="ORF">GH810_00175</name>
</gene>
<dbReference type="GO" id="GO:0006355">
    <property type="term" value="P:regulation of DNA-templated transcription"/>
    <property type="evidence" value="ECO:0007669"/>
    <property type="project" value="InterPro"/>
</dbReference>
<evidence type="ECO:0000313" key="5">
    <source>
        <dbReference type="EMBL" id="MBC3886734.1"/>
    </source>
</evidence>
<dbReference type="PANTHER" id="PTHR44688:SF16">
    <property type="entry name" value="DNA-BINDING TRANSCRIPTIONAL ACTIVATOR DEVR_DOSR"/>
    <property type="match status" value="1"/>
</dbReference>
<proteinExistence type="predicted"/>
<name>A0A923HUB7_9FIRM</name>
<dbReference type="InterPro" id="IPR027417">
    <property type="entry name" value="P-loop_NTPase"/>
</dbReference>
<reference evidence="5" key="2">
    <citation type="submission" date="2020-10" db="EMBL/GenBank/DDBJ databases">
        <title>Comparative genomics of the Acetobacterium genus.</title>
        <authorList>
            <person name="Marshall C."/>
            <person name="May H."/>
            <person name="Norman S."/>
        </authorList>
    </citation>
    <scope>NUCLEOTIDE SEQUENCE</scope>
    <source>
        <strain evidence="5">DER-2019</strain>
    </source>
</reference>
<keyword evidence="1" id="KW-0805">Transcription regulation</keyword>
<feature type="domain" description="HTH luxR-type" evidence="4">
    <location>
        <begin position="797"/>
        <end position="862"/>
    </location>
</feature>
<keyword evidence="3" id="KW-0804">Transcription</keyword>
<dbReference type="Gene3D" id="3.40.50.300">
    <property type="entry name" value="P-loop containing nucleotide triphosphate hydrolases"/>
    <property type="match status" value="1"/>
</dbReference>
<dbReference type="Pfam" id="PF00196">
    <property type="entry name" value="GerE"/>
    <property type="match status" value="1"/>
</dbReference>
<dbReference type="SUPFAM" id="SSF52540">
    <property type="entry name" value="P-loop containing nucleoside triphosphate hydrolases"/>
    <property type="match status" value="1"/>
</dbReference>
<dbReference type="SUPFAM" id="SSF48452">
    <property type="entry name" value="TPR-like"/>
    <property type="match status" value="1"/>
</dbReference>
<sequence>MDYTQPFISVKHKMPAPRKHYIIRDHLFGQLEHLADYKVTIVKAGAGCGKTTLLSSFAIERGIKKMKWITLDEHADQAFVFWNYLVNSLSELMDEQTDCQNLLDSNMQKEILFQMISYFLSRLNTEEEIVLVLDEFQIVSDAFLVSTIDYFIENMPEQLHLVLLTREMPPIYLGQLAIENRLLLIEEDDIRLTEKESRDFLVETLKLKKDENEISAMIQLSEGWIGGLQLLAISEKHGNLSSMGSMKLSDRVLNDYITKEIFGYLSEDEQQFLVKTAILRYFNGDICEHYLPQTPFIPMMEAILQKNLFVINIDEEAGIYRYHAIMAEYLKSLFEKQDDIQKKELHEQAANIYNQLGDYEECLYHLFEIKAYEKIMALILKMPQTALTFSYLMKVPMEEIGKNPDFAYQYFFYYYASVDEEACKEIYAFIKTNLKTEKSFEAFRRSNLFFNSEWDFRSSEILSLEEIRNLPLNPITIAFLLIKEAYFLYANSQFHQAIEYLEVAEEVYKKTGNVYIGFFVLTEKAQIYEDLGELNRCLAIYEEIEKMVSQVKALSCSYFIGIAGVYIRRLALEQAFEMLENTQIMMETQSSSIFQAYQYTLAEYYYVTGKDDKTESLLMAVMGQEAFENSYFSARLLRYPIYRGQHHELAQKFARIYETSEDFVDNMDCELLYSSIQFELGNKELAFQLVENLIANARKSQNKLKIVEGDLLKLRMLAETNGDQRVIRNLFIEAVTYAVENGIAQPFWFERKLVAEVFNAFKMDFKKELTTESINFISRVLSADPQKGLPEEKKCSVKKQIDILTEREKEVLDELAEGSTNLQIAEKLCVSLATIKTHINNIYGKLEVNNRVAAVNKLKNET</sequence>
<reference evidence="5" key="1">
    <citation type="submission" date="2019-10" db="EMBL/GenBank/DDBJ databases">
        <authorList>
            <person name="Ross D.E."/>
            <person name="Gulliver D."/>
        </authorList>
    </citation>
    <scope>NUCLEOTIDE SEQUENCE</scope>
    <source>
        <strain evidence="5">DER-2019</strain>
    </source>
</reference>
<dbReference type="PRINTS" id="PR00038">
    <property type="entry name" value="HTHLUXR"/>
</dbReference>
<dbReference type="GO" id="GO:0003677">
    <property type="term" value="F:DNA binding"/>
    <property type="evidence" value="ECO:0007669"/>
    <property type="project" value="UniProtKB-KW"/>
</dbReference>
<dbReference type="Gene3D" id="1.10.10.10">
    <property type="entry name" value="Winged helix-like DNA-binding domain superfamily/Winged helix DNA-binding domain"/>
    <property type="match status" value="1"/>
</dbReference>
<evidence type="ECO:0000256" key="3">
    <source>
        <dbReference type="ARBA" id="ARBA00023163"/>
    </source>
</evidence>
<evidence type="ECO:0000256" key="1">
    <source>
        <dbReference type="ARBA" id="ARBA00023015"/>
    </source>
</evidence>
<comment type="caution">
    <text evidence="5">The sequence shown here is derived from an EMBL/GenBank/DDBJ whole genome shotgun (WGS) entry which is preliminary data.</text>
</comment>
<dbReference type="RefSeq" id="WP_148565374.1">
    <property type="nucleotide sequence ID" value="NZ_RXYA01000001.1"/>
</dbReference>
<dbReference type="PROSITE" id="PS00622">
    <property type="entry name" value="HTH_LUXR_1"/>
    <property type="match status" value="1"/>
</dbReference>
<dbReference type="PANTHER" id="PTHR44688">
    <property type="entry name" value="DNA-BINDING TRANSCRIPTIONAL ACTIVATOR DEVR_DOSR"/>
    <property type="match status" value="1"/>
</dbReference>
<dbReference type="AlphaFoldDB" id="A0A923HUB7"/>
<evidence type="ECO:0000259" key="4">
    <source>
        <dbReference type="PROSITE" id="PS50043"/>
    </source>
</evidence>
<dbReference type="InterPro" id="IPR059106">
    <property type="entry name" value="WHD_MalT"/>
</dbReference>
<dbReference type="InterPro" id="IPR011990">
    <property type="entry name" value="TPR-like_helical_dom_sf"/>
</dbReference>
<dbReference type="OrthoDB" id="2039528at2"/>
<dbReference type="InterPro" id="IPR000792">
    <property type="entry name" value="Tscrpt_reg_LuxR_C"/>
</dbReference>
<dbReference type="CDD" id="cd06170">
    <property type="entry name" value="LuxR_C_like"/>
    <property type="match status" value="1"/>
</dbReference>
<keyword evidence="6" id="KW-1185">Reference proteome</keyword>
<dbReference type="PROSITE" id="PS50043">
    <property type="entry name" value="HTH_LUXR_2"/>
    <property type="match status" value="1"/>
</dbReference>
<evidence type="ECO:0000313" key="6">
    <source>
        <dbReference type="Proteomes" id="UP000616595"/>
    </source>
</evidence>
<dbReference type="Pfam" id="PF25873">
    <property type="entry name" value="WHD_MalT"/>
    <property type="match status" value="1"/>
</dbReference>
<dbReference type="EMBL" id="WJBD01000001">
    <property type="protein sequence ID" value="MBC3886734.1"/>
    <property type="molecule type" value="Genomic_DNA"/>
</dbReference>
<dbReference type="SUPFAM" id="SSF46894">
    <property type="entry name" value="C-terminal effector domain of the bipartite response regulators"/>
    <property type="match status" value="1"/>
</dbReference>
<dbReference type="InterPro" id="IPR036388">
    <property type="entry name" value="WH-like_DNA-bd_sf"/>
</dbReference>
<dbReference type="Proteomes" id="UP000616595">
    <property type="component" value="Unassembled WGS sequence"/>
</dbReference>
<accession>A0A923HUB7</accession>